<sequence length="196" mass="20731">MSETRIQIVLFDGFDELDAIGPYEVFDTAARLGAALTVELVTLANTETVTANHGLRVEPDRTLGKPDLLLIPGGGWNDDRGGVREQVARGELPEVVAELHAAGTTVASVCTGSMILAHAGVLDGRPATTHAGAIDELDESFESVESRTERVVDDGSVLTCGGVTSGLDLSLQLVERIADEGTADRVATRIEYDRSD</sequence>
<name>A0A8T9ZYW7_9EURY</name>
<dbReference type="PANTHER" id="PTHR43130:SF3">
    <property type="entry name" value="HTH-TYPE TRANSCRIPTIONAL REGULATOR RV1931C"/>
    <property type="match status" value="1"/>
</dbReference>
<evidence type="ECO:0000313" key="3">
    <source>
        <dbReference type="Proteomes" id="UP000831768"/>
    </source>
</evidence>
<feature type="domain" description="DJ-1/PfpI" evidence="1">
    <location>
        <begin position="5"/>
        <end position="175"/>
    </location>
</feature>
<dbReference type="Gene3D" id="3.40.50.880">
    <property type="match status" value="1"/>
</dbReference>
<protein>
    <submittedName>
        <fullName evidence="2">DJ-1/PfpI family protein</fullName>
    </submittedName>
</protein>
<keyword evidence="3" id="KW-1185">Reference proteome</keyword>
<dbReference type="RefSeq" id="WP_247992604.1">
    <property type="nucleotide sequence ID" value="NZ_CP096019.1"/>
</dbReference>
<evidence type="ECO:0000313" key="2">
    <source>
        <dbReference type="EMBL" id="UPM41925.1"/>
    </source>
</evidence>
<dbReference type="GeneID" id="71927993"/>
<dbReference type="SUPFAM" id="SSF52317">
    <property type="entry name" value="Class I glutamine amidotransferase-like"/>
    <property type="match status" value="1"/>
</dbReference>
<dbReference type="PANTHER" id="PTHR43130">
    <property type="entry name" value="ARAC-FAMILY TRANSCRIPTIONAL REGULATOR"/>
    <property type="match status" value="1"/>
</dbReference>
<dbReference type="Proteomes" id="UP000831768">
    <property type="component" value="Chromosome"/>
</dbReference>
<dbReference type="InterPro" id="IPR002818">
    <property type="entry name" value="DJ-1/PfpI"/>
</dbReference>
<dbReference type="InterPro" id="IPR052158">
    <property type="entry name" value="INH-QAR"/>
</dbReference>
<organism evidence="2 3">
    <name type="scientific">Halocatena salina</name>
    <dbReference type="NCBI Taxonomy" id="2934340"/>
    <lineage>
        <taxon>Archaea</taxon>
        <taxon>Methanobacteriati</taxon>
        <taxon>Methanobacteriota</taxon>
        <taxon>Stenosarchaea group</taxon>
        <taxon>Halobacteria</taxon>
        <taxon>Halobacteriales</taxon>
        <taxon>Natronomonadaceae</taxon>
        <taxon>Halocatena</taxon>
    </lineage>
</organism>
<proteinExistence type="predicted"/>
<accession>A0A8T9ZYW7</accession>
<dbReference type="AlphaFoldDB" id="A0A8T9ZYW7"/>
<dbReference type="InterPro" id="IPR029062">
    <property type="entry name" value="Class_I_gatase-like"/>
</dbReference>
<reference evidence="2" key="1">
    <citation type="submission" date="2022-04" db="EMBL/GenBank/DDBJ databases">
        <title>Halocatena sp. nov., isolated from a salt lake.</title>
        <authorList>
            <person name="Cui H.-L."/>
        </authorList>
    </citation>
    <scope>NUCLEOTIDE SEQUENCE</scope>
    <source>
        <strain evidence="2">AD-1</strain>
    </source>
</reference>
<dbReference type="EMBL" id="CP096019">
    <property type="protein sequence ID" value="UPM41925.1"/>
    <property type="molecule type" value="Genomic_DNA"/>
</dbReference>
<dbReference type="Pfam" id="PF01965">
    <property type="entry name" value="DJ-1_PfpI"/>
    <property type="match status" value="1"/>
</dbReference>
<dbReference type="CDD" id="cd03139">
    <property type="entry name" value="GATase1_PfpI_2"/>
    <property type="match status" value="1"/>
</dbReference>
<evidence type="ECO:0000259" key="1">
    <source>
        <dbReference type="Pfam" id="PF01965"/>
    </source>
</evidence>
<dbReference type="KEGG" id="haad:MW046_08060"/>
<gene>
    <name evidence="2" type="ORF">MW046_08060</name>
</gene>